<accession>A0AAN8UZN8</accession>
<comment type="caution">
    <text evidence="1">The sequence shown here is derived from an EMBL/GenBank/DDBJ whole genome shotgun (WGS) entry which is preliminary data.</text>
</comment>
<name>A0AAN8UZN8_9MAGN</name>
<protein>
    <submittedName>
        <fullName evidence="1">Uncharacterized protein</fullName>
    </submittedName>
</protein>
<reference evidence="1 2" key="1">
    <citation type="submission" date="2023-12" db="EMBL/GenBank/DDBJ databases">
        <title>A high-quality genome assembly for Dillenia turbinata (Dilleniales).</title>
        <authorList>
            <person name="Chanderbali A."/>
        </authorList>
    </citation>
    <scope>NUCLEOTIDE SEQUENCE [LARGE SCALE GENOMIC DNA]</scope>
    <source>
        <strain evidence="1">LSX21</strain>
        <tissue evidence="1">Leaf</tissue>
    </source>
</reference>
<dbReference type="AlphaFoldDB" id="A0AAN8UZN8"/>
<keyword evidence="2" id="KW-1185">Reference proteome</keyword>
<evidence type="ECO:0000313" key="2">
    <source>
        <dbReference type="Proteomes" id="UP001370490"/>
    </source>
</evidence>
<evidence type="ECO:0000313" key="1">
    <source>
        <dbReference type="EMBL" id="KAK6924910.1"/>
    </source>
</evidence>
<gene>
    <name evidence="1" type="ORF">RJ641_009236</name>
</gene>
<proteinExistence type="predicted"/>
<organism evidence="1 2">
    <name type="scientific">Dillenia turbinata</name>
    <dbReference type="NCBI Taxonomy" id="194707"/>
    <lineage>
        <taxon>Eukaryota</taxon>
        <taxon>Viridiplantae</taxon>
        <taxon>Streptophyta</taxon>
        <taxon>Embryophyta</taxon>
        <taxon>Tracheophyta</taxon>
        <taxon>Spermatophyta</taxon>
        <taxon>Magnoliopsida</taxon>
        <taxon>eudicotyledons</taxon>
        <taxon>Gunneridae</taxon>
        <taxon>Pentapetalae</taxon>
        <taxon>Dilleniales</taxon>
        <taxon>Dilleniaceae</taxon>
        <taxon>Dillenia</taxon>
    </lineage>
</organism>
<dbReference type="EMBL" id="JBAMMX010000016">
    <property type="protein sequence ID" value="KAK6924910.1"/>
    <property type="molecule type" value="Genomic_DNA"/>
</dbReference>
<sequence>MVSDSIMNASIPAAAKDFNKKKRVTLSLSLSLSLPSLSFSL</sequence>
<dbReference type="Proteomes" id="UP001370490">
    <property type="component" value="Unassembled WGS sequence"/>
</dbReference>